<keyword evidence="2" id="KW-0812">Transmembrane</keyword>
<reference evidence="7" key="1">
    <citation type="submission" date="2020-07" db="EMBL/GenBank/DDBJ databases">
        <title>The High-quality genome of the commercially important snow crab, Chionoecetes opilio.</title>
        <authorList>
            <person name="Jeong J.-H."/>
            <person name="Ryu S."/>
        </authorList>
    </citation>
    <scope>NUCLEOTIDE SEQUENCE</scope>
    <source>
        <strain evidence="7">MADBK_172401_WGS</strain>
        <tissue evidence="7">Digestive gland</tissue>
    </source>
</reference>
<dbReference type="GO" id="GO:0140268">
    <property type="term" value="C:endoplasmic reticulum-plasma membrane contact site"/>
    <property type="evidence" value="ECO:0007669"/>
    <property type="project" value="TreeGrafter"/>
</dbReference>
<dbReference type="Pfam" id="PF02893">
    <property type="entry name" value="GRAM"/>
    <property type="match status" value="1"/>
</dbReference>
<dbReference type="PANTHER" id="PTHR23319">
    <property type="entry name" value="GRAM DOMAIN CONTAINING 1B, ISOFORM E"/>
    <property type="match status" value="1"/>
</dbReference>
<comment type="subcellular location">
    <subcellularLocation>
        <location evidence="1">Membrane</location>
        <topology evidence="1">Single-pass membrane protein</topology>
    </subcellularLocation>
</comment>
<dbReference type="InterPro" id="IPR011993">
    <property type="entry name" value="PH-like_dom_sf"/>
</dbReference>
<dbReference type="OrthoDB" id="2162691at2759"/>
<feature type="compositionally biased region" description="Low complexity" evidence="5">
    <location>
        <begin position="93"/>
        <end position="115"/>
    </location>
</feature>
<evidence type="ECO:0000313" key="7">
    <source>
        <dbReference type="EMBL" id="KAG0699889.1"/>
    </source>
</evidence>
<comment type="caution">
    <text evidence="7">The sequence shown here is derived from an EMBL/GenBank/DDBJ whole genome shotgun (WGS) entry which is preliminary data.</text>
</comment>
<evidence type="ECO:0000256" key="5">
    <source>
        <dbReference type="SAM" id="MobiDB-lite"/>
    </source>
</evidence>
<dbReference type="InterPro" id="IPR004182">
    <property type="entry name" value="GRAM"/>
</dbReference>
<dbReference type="GO" id="GO:0032366">
    <property type="term" value="P:intracellular sterol transport"/>
    <property type="evidence" value="ECO:0007669"/>
    <property type="project" value="TreeGrafter"/>
</dbReference>
<feature type="region of interest" description="Disordered" evidence="5">
    <location>
        <begin position="15"/>
        <end position="42"/>
    </location>
</feature>
<dbReference type="FunFam" id="2.30.29.30:FF:000008">
    <property type="entry name" value="GRAM domain containing 1B"/>
    <property type="match status" value="1"/>
</dbReference>
<feature type="domain" description="GRAM" evidence="6">
    <location>
        <begin position="325"/>
        <end position="392"/>
    </location>
</feature>
<feature type="compositionally biased region" description="Polar residues" evidence="5">
    <location>
        <begin position="124"/>
        <end position="137"/>
    </location>
</feature>
<dbReference type="GO" id="GO:0032934">
    <property type="term" value="F:sterol binding"/>
    <property type="evidence" value="ECO:0007669"/>
    <property type="project" value="TreeGrafter"/>
</dbReference>
<feature type="compositionally biased region" description="Basic and acidic residues" evidence="5">
    <location>
        <begin position="292"/>
        <end position="308"/>
    </location>
</feature>
<dbReference type="AlphaFoldDB" id="A0A8J8WFJ0"/>
<evidence type="ECO:0000313" key="8">
    <source>
        <dbReference type="Proteomes" id="UP000770661"/>
    </source>
</evidence>
<evidence type="ECO:0000259" key="6">
    <source>
        <dbReference type="SMART" id="SM00568"/>
    </source>
</evidence>
<keyword evidence="3" id="KW-1133">Transmembrane helix</keyword>
<feature type="compositionally biased region" description="Gly residues" evidence="5">
    <location>
        <begin position="162"/>
        <end position="173"/>
    </location>
</feature>
<dbReference type="CDD" id="cd13220">
    <property type="entry name" value="PH-GRAM_GRAMDC"/>
    <property type="match status" value="1"/>
</dbReference>
<dbReference type="Proteomes" id="UP000770661">
    <property type="component" value="Unassembled WGS sequence"/>
</dbReference>
<evidence type="ECO:0000256" key="1">
    <source>
        <dbReference type="ARBA" id="ARBA00004167"/>
    </source>
</evidence>
<accession>A0A8J8WFJ0</accession>
<dbReference type="SMART" id="SM00568">
    <property type="entry name" value="GRAM"/>
    <property type="match status" value="1"/>
</dbReference>
<organism evidence="7 8">
    <name type="scientific">Chionoecetes opilio</name>
    <name type="common">Atlantic snow crab</name>
    <name type="synonym">Cancer opilio</name>
    <dbReference type="NCBI Taxonomy" id="41210"/>
    <lineage>
        <taxon>Eukaryota</taxon>
        <taxon>Metazoa</taxon>
        <taxon>Ecdysozoa</taxon>
        <taxon>Arthropoda</taxon>
        <taxon>Crustacea</taxon>
        <taxon>Multicrustacea</taxon>
        <taxon>Malacostraca</taxon>
        <taxon>Eumalacostraca</taxon>
        <taxon>Eucarida</taxon>
        <taxon>Decapoda</taxon>
        <taxon>Pleocyemata</taxon>
        <taxon>Brachyura</taxon>
        <taxon>Eubrachyura</taxon>
        <taxon>Majoidea</taxon>
        <taxon>Majidae</taxon>
        <taxon>Chionoecetes</taxon>
    </lineage>
</organism>
<feature type="compositionally biased region" description="Low complexity" evidence="5">
    <location>
        <begin position="264"/>
        <end position="274"/>
    </location>
</feature>
<evidence type="ECO:0000256" key="3">
    <source>
        <dbReference type="ARBA" id="ARBA00022989"/>
    </source>
</evidence>
<dbReference type="PANTHER" id="PTHR23319:SF4">
    <property type="entry name" value="GRAM DOMAIN CONTAINING 1B, ISOFORM E"/>
    <property type="match status" value="1"/>
</dbReference>
<dbReference type="InterPro" id="IPR051482">
    <property type="entry name" value="Cholesterol_transport"/>
</dbReference>
<dbReference type="EMBL" id="JACEEZ010025538">
    <property type="protein sequence ID" value="KAG0699889.1"/>
    <property type="molecule type" value="Genomic_DNA"/>
</dbReference>
<feature type="region of interest" description="Disordered" evidence="5">
    <location>
        <begin position="93"/>
        <end position="236"/>
    </location>
</feature>
<evidence type="ECO:0000256" key="4">
    <source>
        <dbReference type="ARBA" id="ARBA00023136"/>
    </source>
</evidence>
<sequence length="444" mass="47774">MSWRWKSAENIFLTSSGGTILQPPPEEDDDGGGGLREAASNPHRLVSSVSAYPLLTTNIVSASMVNATQSPAAVTASSASTFTICSTSSSSSASTNSSYHVGMQQNQSPSSSGNSTTLAGGHHTTPNFGGDVTSSPNCLHHGSEAPSTANPGSSPPAADLGGSSGHSAGGLGGLAPLDLSGIPPTTHVTLPTPTENGESRFSQSPAPSPKPSPTLLPRQTSCDSFEERATRNDSCGVISREGSIERSLTEVSLDQQGNERLVDSISRSSESCRSVEAPRTPEIGSNINGLIGKERKESRDSKSSDKKSNKAWYKMLNPTYKSRSEDLKRLFKDLPSDERLIVDYSCALQKDILVHGRLYVTPNYFCFYSKIFGWETFDVIKSKDIVAMTKEKTALVIPNAVEIRTEGEKHFFTSFASRDKTYLMLFRIWQNALMDQLLLDISFT</sequence>
<evidence type="ECO:0000256" key="2">
    <source>
        <dbReference type="ARBA" id="ARBA00022692"/>
    </source>
</evidence>
<dbReference type="GO" id="GO:0120015">
    <property type="term" value="F:sterol transfer activity"/>
    <property type="evidence" value="ECO:0007669"/>
    <property type="project" value="TreeGrafter"/>
</dbReference>
<dbReference type="GO" id="GO:0005789">
    <property type="term" value="C:endoplasmic reticulum membrane"/>
    <property type="evidence" value="ECO:0007669"/>
    <property type="project" value="TreeGrafter"/>
</dbReference>
<feature type="compositionally biased region" description="Low complexity" evidence="5">
    <location>
        <begin position="174"/>
        <end position="194"/>
    </location>
</feature>
<dbReference type="GO" id="GO:0005886">
    <property type="term" value="C:plasma membrane"/>
    <property type="evidence" value="ECO:0007669"/>
    <property type="project" value="TreeGrafter"/>
</dbReference>
<keyword evidence="8" id="KW-1185">Reference proteome</keyword>
<gene>
    <name evidence="7" type="primary">GRAMD1B</name>
    <name evidence="7" type="ORF">GWK47_025734</name>
</gene>
<feature type="region of interest" description="Disordered" evidence="5">
    <location>
        <begin position="259"/>
        <end position="308"/>
    </location>
</feature>
<name>A0A8J8WFJ0_CHIOP</name>
<keyword evidence="4" id="KW-0472">Membrane</keyword>
<proteinExistence type="predicted"/>
<dbReference type="Gene3D" id="2.30.29.30">
    <property type="entry name" value="Pleckstrin-homology domain (PH domain)/Phosphotyrosine-binding domain (PTB)"/>
    <property type="match status" value="1"/>
</dbReference>
<protein>
    <submittedName>
        <fullName evidence="7">GRAM domain-containing protein 1B</fullName>
    </submittedName>
</protein>